<dbReference type="Proteomes" id="UP000320679">
    <property type="component" value="Unassembled WGS sequence"/>
</dbReference>
<evidence type="ECO:0000259" key="3">
    <source>
        <dbReference type="PROSITE" id="PS51832"/>
    </source>
</evidence>
<dbReference type="InterPro" id="IPR052020">
    <property type="entry name" value="Cyclic_di-GMP/3'3'-cGAMP_PDE"/>
</dbReference>
<gene>
    <name evidence="4" type="ORF">E3J59_02240</name>
</gene>
<dbReference type="SMART" id="SM00471">
    <property type="entry name" value="HDc"/>
    <property type="match status" value="1"/>
</dbReference>
<dbReference type="Pfam" id="PF20972">
    <property type="entry name" value="MASE9"/>
    <property type="match status" value="1"/>
</dbReference>
<feature type="transmembrane region" description="Helical" evidence="1">
    <location>
        <begin position="135"/>
        <end position="163"/>
    </location>
</feature>
<name>A0A523UXF1_UNCAE</name>
<evidence type="ECO:0000259" key="2">
    <source>
        <dbReference type="PROSITE" id="PS51831"/>
    </source>
</evidence>
<dbReference type="Gene3D" id="1.10.3210.10">
    <property type="entry name" value="Hypothetical protein af1432"/>
    <property type="match status" value="1"/>
</dbReference>
<evidence type="ECO:0000313" key="4">
    <source>
        <dbReference type="EMBL" id="TET47206.1"/>
    </source>
</evidence>
<feature type="transmembrane region" description="Helical" evidence="1">
    <location>
        <begin position="9"/>
        <end position="28"/>
    </location>
</feature>
<dbReference type="SUPFAM" id="SSF109604">
    <property type="entry name" value="HD-domain/PDEase-like"/>
    <property type="match status" value="1"/>
</dbReference>
<dbReference type="PANTHER" id="PTHR45228:SF4">
    <property type="entry name" value="LIPOPROTEIN"/>
    <property type="match status" value="1"/>
</dbReference>
<dbReference type="NCBIfam" id="TIGR00277">
    <property type="entry name" value="HDIG"/>
    <property type="match status" value="1"/>
</dbReference>
<reference evidence="4 5" key="1">
    <citation type="submission" date="2019-03" db="EMBL/GenBank/DDBJ databases">
        <title>Metabolic potential of uncultured bacteria and archaea associated with petroleum seepage in deep-sea sediments.</title>
        <authorList>
            <person name="Dong X."/>
            <person name="Hubert C."/>
        </authorList>
    </citation>
    <scope>NUCLEOTIDE SEQUENCE [LARGE SCALE GENOMIC DNA]</scope>
    <source>
        <strain evidence="4">E29_bin78</strain>
    </source>
</reference>
<dbReference type="PANTHER" id="PTHR45228">
    <property type="entry name" value="CYCLIC DI-GMP PHOSPHODIESTERASE TM_0186-RELATED"/>
    <property type="match status" value="1"/>
</dbReference>
<comment type="caution">
    <text evidence="4">The sequence shown here is derived from an EMBL/GenBank/DDBJ whole genome shotgun (WGS) entry which is preliminary data.</text>
</comment>
<feature type="domain" description="HD" evidence="2">
    <location>
        <begin position="248"/>
        <end position="370"/>
    </location>
</feature>
<feature type="domain" description="HD-GYP" evidence="3">
    <location>
        <begin position="226"/>
        <end position="414"/>
    </location>
</feature>
<sequence length="414" mass="46060">MGTLSRRLSLYTAILIGAGWLILIYLTWSILPGWGLLREILFWGTLCVAMELFPIALPRGGLITLGFPIIYAALLSSGPVVAGWAAVCGALLGVGLSKRLPLYKVFFNGAQLVLSISAAWVIYRWMGGVLITSGSLAPFLAIIASALAYFLVNTFSVSTAIAFQEKTSPLDMWLVNFKWAMPNYLAQTPLGFLMALIYKWISWWAVLFFLFPLFVAYYAYRLYMDMRRQHLSTIQALAAAVEARDPYTEKHSERMVEYTAATARELGLSMSTAEVIRYAAILHDIGKIGIDDRILGKQNGLTPEEWTKIRKHPGIGKDILTQINSLNKASELVYSHHERYDGKGYPSKLKGEDIPIGARILAVIDAYDAMTSRRPYRPAHSAKEAIDELKEKAGAQFDGKVVEAFLKVLNRHAT</sequence>
<organism evidence="4 5">
    <name type="scientific">Aerophobetes bacterium</name>
    <dbReference type="NCBI Taxonomy" id="2030807"/>
    <lineage>
        <taxon>Bacteria</taxon>
        <taxon>Candidatus Aerophobota</taxon>
    </lineage>
</organism>
<dbReference type="InterPro" id="IPR037522">
    <property type="entry name" value="HD_GYP_dom"/>
</dbReference>
<dbReference type="Pfam" id="PF13487">
    <property type="entry name" value="HD_5"/>
    <property type="match status" value="1"/>
</dbReference>
<keyword evidence="1" id="KW-0472">Membrane</keyword>
<evidence type="ECO:0000256" key="1">
    <source>
        <dbReference type="SAM" id="Phobius"/>
    </source>
</evidence>
<dbReference type="EMBL" id="SOJK01000100">
    <property type="protein sequence ID" value="TET47206.1"/>
    <property type="molecule type" value="Genomic_DNA"/>
</dbReference>
<keyword evidence="1" id="KW-1133">Transmembrane helix</keyword>
<feature type="transmembrane region" description="Helical" evidence="1">
    <location>
        <begin position="40"/>
        <end position="57"/>
    </location>
</feature>
<dbReference type="InterPro" id="IPR006675">
    <property type="entry name" value="HDIG_dom"/>
</dbReference>
<dbReference type="InterPro" id="IPR003607">
    <property type="entry name" value="HD/PDEase_dom"/>
</dbReference>
<dbReference type="InterPro" id="IPR048430">
    <property type="entry name" value="MASE9"/>
</dbReference>
<dbReference type="PROSITE" id="PS51831">
    <property type="entry name" value="HD"/>
    <property type="match status" value="1"/>
</dbReference>
<dbReference type="PROSITE" id="PS51832">
    <property type="entry name" value="HD_GYP"/>
    <property type="match status" value="1"/>
</dbReference>
<proteinExistence type="predicted"/>
<dbReference type="AlphaFoldDB" id="A0A523UXF1"/>
<evidence type="ECO:0000313" key="5">
    <source>
        <dbReference type="Proteomes" id="UP000320679"/>
    </source>
</evidence>
<feature type="transmembrane region" description="Helical" evidence="1">
    <location>
        <begin position="105"/>
        <end position="123"/>
    </location>
</feature>
<feature type="transmembrane region" description="Helical" evidence="1">
    <location>
        <begin position="200"/>
        <end position="220"/>
    </location>
</feature>
<feature type="transmembrane region" description="Helical" evidence="1">
    <location>
        <begin position="69"/>
        <end position="93"/>
    </location>
</feature>
<accession>A0A523UXF1</accession>
<protein>
    <submittedName>
        <fullName evidence="4">HD domain-containing protein</fullName>
    </submittedName>
</protein>
<keyword evidence="1" id="KW-0812">Transmembrane</keyword>
<dbReference type="CDD" id="cd00077">
    <property type="entry name" value="HDc"/>
    <property type="match status" value="1"/>
</dbReference>
<dbReference type="InterPro" id="IPR006674">
    <property type="entry name" value="HD_domain"/>
</dbReference>